<protein>
    <submittedName>
        <fullName evidence="2">Uncharacterized protein</fullName>
    </submittedName>
</protein>
<accession>A0A2Z7C0L4</accession>
<keyword evidence="1" id="KW-0472">Membrane</keyword>
<evidence type="ECO:0000313" key="3">
    <source>
        <dbReference type="Proteomes" id="UP000250235"/>
    </source>
</evidence>
<sequence>MTFRVVRTNQYNQDLGLIHSTNGNHLESPNEGSSIDHQQTTSFCNRQLQTPTAGCTATGYFLYDVASSLALLFTTADSFLLIVMSLLMTSSMLSAPAELYSSADCDDITADVIIAESRSCTSQLLIVMTSSLLLIAFS</sequence>
<name>A0A2Z7C0L4_9LAMI</name>
<organism evidence="2 3">
    <name type="scientific">Dorcoceras hygrometricum</name>
    <dbReference type="NCBI Taxonomy" id="472368"/>
    <lineage>
        <taxon>Eukaryota</taxon>
        <taxon>Viridiplantae</taxon>
        <taxon>Streptophyta</taxon>
        <taxon>Embryophyta</taxon>
        <taxon>Tracheophyta</taxon>
        <taxon>Spermatophyta</taxon>
        <taxon>Magnoliopsida</taxon>
        <taxon>eudicotyledons</taxon>
        <taxon>Gunneridae</taxon>
        <taxon>Pentapetalae</taxon>
        <taxon>asterids</taxon>
        <taxon>lamiids</taxon>
        <taxon>Lamiales</taxon>
        <taxon>Gesneriaceae</taxon>
        <taxon>Didymocarpoideae</taxon>
        <taxon>Trichosporeae</taxon>
        <taxon>Loxocarpinae</taxon>
        <taxon>Dorcoceras</taxon>
    </lineage>
</organism>
<keyword evidence="1" id="KW-0812">Transmembrane</keyword>
<dbReference type="AlphaFoldDB" id="A0A2Z7C0L4"/>
<reference evidence="2 3" key="1">
    <citation type="journal article" date="2015" name="Proc. Natl. Acad. Sci. U.S.A.">
        <title>The resurrection genome of Boea hygrometrica: A blueprint for survival of dehydration.</title>
        <authorList>
            <person name="Xiao L."/>
            <person name="Yang G."/>
            <person name="Zhang L."/>
            <person name="Yang X."/>
            <person name="Zhao S."/>
            <person name="Ji Z."/>
            <person name="Zhou Q."/>
            <person name="Hu M."/>
            <person name="Wang Y."/>
            <person name="Chen M."/>
            <person name="Xu Y."/>
            <person name="Jin H."/>
            <person name="Xiao X."/>
            <person name="Hu G."/>
            <person name="Bao F."/>
            <person name="Hu Y."/>
            <person name="Wan P."/>
            <person name="Li L."/>
            <person name="Deng X."/>
            <person name="Kuang T."/>
            <person name="Xiang C."/>
            <person name="Zhu J.K."/>
            <person name="Oliver M.J."/>
            <person name="He Y."/>
        </authorList>
    </citation>
    <scope>NUCLEOTIDE SEQUENCE [LARGE SCALE GENOMIC DNA]</scope>
    <source>
        <strain evidence="3">cv. XS01</strain>
    </source>
</reference>
<evidence type="ECO:0000313" key="2">
    <source>
        <dbReference type="EMBL" id="KZV40416.1"/>
    </source>
</evidence>
<keyword evidence="3" id="KW-1185">Reference proteome</keyword>
<dbReference type="EMBL" id="KV000099">
    <property type="protein sequence ID" value="KZV40416.1"/>
    <property type="molecule type" value="Genomic_DNA"/>
</dbReference>
<keyword evidence="1" id="KW-1133">Transmembrane helix</keyword>
<feature type="transmembrane region" description="Helical" evidence="1">
    <location>
        <begin position="69"/>
        <end position="88"/>
    </location>
</feature>
<gene>
    <name evidence="2" type="ORF">F511_42843</name>
</gene>
<proteinExistence type="predicted"/>
<dbReference type="Proteomes" id="UP000250235">
    <property type="component" value="Unassembled WGS sequence"/>
</dbReference>
<evidence type="ECO:0000256" key="1">
    <source>
        <dbReference type="SAM" id="Phobius"/>
    </source>
</evidence>